<evidence type="ECO:0000313" key="1">
    <source>
        <dbReference type="EMBL" id="KIK03411.1"/>
    </source>
</evidence>
<evidence type="ECO:0000313" key="2">
    <source>
        <dbReference type="Proteomes" id="UP000054477"/>
    </source>
</evidence>
<dbReference type="OrthoDB" id="3222645at2759"/>
<dbReference type="EMBL" id="KN838580">
    <property type="protein sequence ID" value="KIK03411.1"/>
    <property type="molecule type" value="Genomic_DNA"/>
</dbReference>
<keyword evidence="2" id="KW-1185">Reference proteome</keyword>
<dbReference type="HOGENOM" id="CLU_504395_0_0_1"/>
<name>A0A0C9XEV7_9AGAR</name>
<reference evidence="1 2" key="1">
    <citation type="submission" date="2014-04" db="EMBL/GenBank/DDBJ databases">
        <authorList>
            <consortium name="DOE Joint Genome Institute"/>
            <person name="Kuo A."/>
            <person name="Kohler A."/>
            <person name="Nagy L.G."/>
            <person name="Floudas D."/>
            <person name="Copeland A."/>
            <person name="Barry K.W."/>
            <person name="Cichocki N."/>
            <person name="Veneault-Fourrey C."/>
            <person name="LaButti K."/>
            <person name="Lindquist E.A."/>
            <person name="Lipzen A."/>
            <person name="Lundell T."/>
            <person name="Morin E."/>
            <person name="Murat C."/>
            <person name="Sun H."/>
            <person name="Tunlid A."/>
            <person name="Henrissat B."/>
            <person name="Grigoriev I.V."/>
            <person name="Hibbett D.S."/>
            <person name="Martin F."/>
            <person name="Nordberg H.P."/>
            <person name="Cantor M.N."/>
            <person name="Hua S.X."/>
        </authorList>
    </citation>
    <scope>NUCLEOTIDE SEQUENCE [LARGE SCALE GENOMIC DNA]</scope>
    <source>
        <strain evidence="1 2">LaAM-08-1</strain>
    </source>
</reference>
<organism evidence="1 2">
    <name type="scientific">Laccaria amethystina LaAM-08-1</name>
    <dbReference type="NCBI Taxonomy" id="1095629"/>
    <lineage>
        <taxon>Eukaryota</taxon>
        <taxon>Fungi</taxon>
        <taxon>Dikarya</taxon>
        <taxon>Basidiomycota</taxon>
        <taxon>Agaricomycotina</taxon>
        <taxon>Agaricomycetes</taxon>
        <taxon>Agaricomycetidae</taxon>
        <taxon>Agaricales</taxon>
        <taxon>Agaricineae</taxon>
        <taxon>Hydnangiaceae</taxon>
        <taxon>Laccaria</taxon>
    </lineage>
</organism>
<protein>
    <submittedName>
        <fullName evidence="1">Uncharacterized protein</fullName>
    </submittedName>
</protein>
<dbReference type="Proteomes" id="UP000054477">
    <property type="component" value="Unassembled WGS sequence"/>
</dbReference>
<dbReference type="AlphaFoldDB" id="A0A0C9XEV7"/>
<accession>A0A0C9XEV7</accession>
<sequence>MVGRTRLRNTPVVVLAVTPLEQRKARAAELVRMIEMRRIGEGDDSMSPHHQLQGNGRRINVGCTSSSGRYLRYQALLDIRSKRLKLAEAFLSEVDTPSTTDVVHWVNALNEIFQAASLLGEMLQITGRTDRTWMLGEQMASILATESMNVCTDLDLNPLLVQIVLQIAITTWCRFVVSCDTAMANFLPSIYSEIRQVEDQAVCGPWHSITRAQLRPSSDGWTENLLNGLLSILIMAGWSPANRVNNTNSKGAFHPSSKLRKAYTKLLYMEDGCVPASSKSGNKILEKGCWNDGVGTEMTLFPKVSLEGTLKEATDSVPAPASRLKKLKRHGDGLGHGLGEEASATSSDTSVCDKELKGLLVKRGWETSDALSAADAIQKVDVLNMEITQISDRARVLLGDNMVAVLAAGLLERASIEPVLVQVEIVVLPTFWLNKKLVVPPMYRHPPSNKNVWKVQPSRSVARAQQEFSSSNWSQDLLDGLLDILALAGWSAPSANQKCLFEEQFPPLFNATGGVCKTLSHPLIWKWLLLAPERSSRLHP</sequence>
<proteinExistence type="predicted"/>
<gene>
    <name evidence="1" type="ORF">K443DRAFT_5375</name>
</gene>
<reference evidence="2" key="2">
    <citation type="submission" date="2015-01" db="EMBL/GenBank/DDBJ databases">
        <title>Evolutionary Origins and Diversification of the Mycorrhizal Mutualists.</title>
        <authorList>
            <consortium name="DOE Joint Genome Institute"/>
            <consortium name="Mycorrhizal Genomics Consortium"/>
            <person name="Kohler A."/>
            <person name="Kuo A."/>
            <person name="Nagy L.G."/>
            <person name="Floudas D."/>
            <person name="Copeland A."/>
            <person name="Barry K.W."/>
            <person name="Cichocki N."/>
            <person name="Veneault-Fourrey C."/>
            <person name="LaButti K."/>
            <person name="Lindquist E.A."/>
            <person name="Lipzen A."/>
            <person name="Lundell T."/>
            <person name="Morin E."/>
            <person name="Murat C."/>
            <person name="Riley R."/>
            <person name="Ohm R."/>
            <person name="Sun H."/>
            <person name="Tunlid A."/>
            <person name="Henrissat B."/>
            <person name="Grigoriev I.V."/>
            <person name="Hibbett D.S."/>
            <person name="Martin F."/>
        </authorList>
    </citation>
    <scope>NUCLEOTIDE SEQUENCE [LARGE SCALE GENOMIC DNA]</scope>
    <source>
        <strain evidence="2">LaAM-08-1</strain>
    </source>
</reference>